<keyword evidence="7 15" id="KW-0378">Hydrolase</keyword>
<dbReference type="Pfam" id="PF01149">
    <property type="entry name" value="Fapy_DNA_glyco"/>
    <property type="match status" value="1"/>
</dbReference>
<dbReference type="SUPFAM" id="SSF46946">
    <property type="entry name" value="S13-like H2TH domain"/>
    <property type="match status" value="1"/>
</dbReference>
<dbReference type="EC" id="3.2.2.23" evidence="15"/>
<feature type="domain" description="Formamidopyrimidine-DNA glycosylase catalytic" evidence="17">
    <location>
        <begin position="9"/>
        <end position="156"/>
    </location>
</feature>
<evidence type="ECO:0000313" key="19">
    <source>
        <dbReference type="Proteomes" id="UP000229972"/>
    </source>
</evidence>
<dbReference type="EC" id="4.2.99.18" evidence="15"/>
<keyword evidence="6 15" id="KW-0863">Zinc-finger</keyword>
<dbReference type="GO" id="GO:0008270">
    <property type="term" value="F:zinc ion binding"/>
    <property type="evidence" value="ECO:0007669"/>
    <property type="project" value="UniProtKB-UniRule"/>
</dbReference>
<evidence type="ECO:0000256" key="12">
    <source>
        <dbReference type="ARBA" id="ARBA00023268"/>
    </source>
</evidence>
<feature type="active site" description="Proton donor; for beta-elimination activity" evidence="15">
    <location>
        <position position="65"/>
    </location>
</feature>
<dbReference type="PANTHER" id="PTHR22993">
    <property type="entry name" value="FORMAMIDOPYRIMIDINE-DNA GLYCOSYLASE"/>
    <property type="match status" value="1"/>
</dbReference>
<evidence type="ECO:0000256" key="14">
    <source>
        <dbReference type="ARBA" id="ARBA00044632"/>
    </source>
</evidence>
<evidence type="ECO:0000256" key="15">
    <source>
        <dbReference type="HAMAP-Rule" id="MF_00103"/>
    </source>
</evidence>
<dbReference type="GO" id="GO:0140078">
    <property type="term" value="F:class I DNA-(apurinic or apyrimidinic site) endonuclease activity"/>
    <property type="evidence" value="ECO:0007669"/>
    <property type="project" value="UniProtKB-EC"/>
</dbReference>
<dbReference type="InterPro" id="IPR012319">
    <property type="entry name" value="FPG_cat"/>
</dbReference>
<dbReference type="PROSITE" id="PS51068">
    <property type="entry name" value="FPG_CAT"/>
    <property type="match status" value="1"/>
</dbReference>
<evidence type="ECO:0000256" key="1">
    <source>
        <dbReference type="ARBA" id="ARBA00001668"/>
    </source>
</evidence>
<dbReference type="FunFam" id="1.10.8.50:FF:000003">
    <property type="entry name" value="Formamidopyrimidine-DNA glycosylase"/>
    <property type="match status" value="1"/>
</dbReference>
<dbReference type="GO" id="GO:0034039">
    <property type="term" value="F:8-oxo-7,8-dihydroguanine DNA N-glycosylase activity"/>
    <property type="evidence" value="ECO:0007669"/>
    <property type="project" value="TreeGrafter"/>
</dbReference>
<evidence type="ECO:0000256" key="6">
    <source>
        <dbReference type="ARBA" id="ARBA00022771"/>
    </source>
</evidence>
<dbReference type="GO" id="GO:0003684">
    <property type="term" value="F:damaged DNA binding"/>
    <property type="evidence" value="ECO:0007669"/>
    <property type="project" value="InterPro"/>
</dbReference>
<feature type="active site" description="Proton donor; for delta-elimination activity" evidence="15">
    <location>
        <position position="304"/>
    </location>
</feature>
<feature type="active site" description="Schiff-base intermediate with DNA" evidence="15">
    <location>
        <position position="9"/>
    </location>
</feature>
<dbReference type="PROSITE" id="PS51066">
    <property type="entry name" value="ZF_FPG_2"/>
    <property type="match status" value="1"/>
</dbReference>
<evidence type="ECO:0000313" key="18">
    <source>
        <dbReference type="EMBL" id="PIR95846.1"/>
    </source>
</evidence>
<accession>A0A2H0V9R6</accession>
<dbReference type="InterPro" id="IPR000214">
    <property type="entry name" value="Znf_DNA_glyclase/AP_lyase"/>
</dbReference>
<dbReference type="GO" id="GO:0006284">
    <property type="term" value="P:base-excision repair"/>
    <property type="evidence" value="ECO:0007669"/>
    <property type="project" value="InterPro"/>
</dbReference>
<gene>
    <name evidence="15" type="primary">mutM</name>
    <name evidence="15" type="synonym">fpg</name>
    <name evidence="18" type="ORF">COT93_00200</name>
</gene>
<dbReference type="SUPFAM" id="SSF57716">
    <property type="entry name" value="Glucocorticoid receptor-like (DNA-binding domain)"/>
    <property type="match status" value="1"/>
</dbReference>
<feature type="domain" description="FPG-type" evidence="16">
    <location>
        <begin position="280"/>
        <end position="314"/>
    </location>
</feature>
<evidence type="ECO:0000256" key="13">
    <source>
        <dbReference type="ARBA" id="ARBA00023295"/>
    </source>
</evidence>
<keyword evidence="5 15" id="KW-0227">DNA damage</keyword>
<evidence type="ECO:0000256" key="3">
    <source>
        <dbReference type="ARBA" id="ARBA00011245"/>
    </source>
</evidence>
<feature type="binding site" evidence="15">
    <location>
        <position position="134"/>
    </location>
    <ligand>
        <name>DNA</name>
        <dbReference type="ChEBI" id="CHEBI:16991"/>
    </ligand>
</feature>
<evidence type="ECO:0000256" key="11">
    <source>
        <dbReference type="ARBA" id="ARBA00023239"/>
    </source>
</evidence>
<dbReference type="InterPro" id="IPR020629">
    <property type="entry name" value="FPG_Glyclase"/>
</dbReference>
<comment type="similarity">
    <text evidence="2 15">Belongs to the FPG family.</text>
</comment>
<protein>
    <recommendedName>
        <fullName evidence="15">Formamidopyrimidine-DNA glycosylase</fullName>
        <shortName evidence="15">Fapy-DNA glycosylase</shortName>
        <ecNumber evidence="15">3.2.2.23</ecNumber>
    </recommendedName>
    <alternativeName>
        <fullName evidence="15">DNA-(apurinic or apyrimidinic site) lyase MutM</fullName>
        <shortName evidence="15">AP lyase MutM</shortName>
        <ecNumber evidence="15">4.2.99.18</ecNumber>
    </alternativeName>
</protein>
<comment type="catalytic activity">
    <reaction evidence="1 15">
        <text>Hydrolysis of DNA containing ring-opened 7-methylguanine residues, releasing 2,6-diamino-4-hydroxy-5-(N-methyl)formamidopyrimidine.</text>
        <dbReference type="EC" id="3.2.2.23"/>
    </reaction>
</comment>
<dbReference type="CDD" id="cd08966">
    <property type="entry name" value="EcFpg-like_N"/>
    <property type="match status" value="1"/>
</dbReference>
<dbReference type="InterPro" id="IPR015887">
    <property type="entry name" value="DNA_glyclase_Znf_dom_DNA_BS"/>
</dbReference>
<dbReference type="NCBIfam" id="TIGR00577">
    <property type="entry name" value="fpg"/>
    <property type="match status" value="1"/>
</dbReference>
<dbReference type="SMART" id="SM01232">
    <property type="entry name" value="H2TH"/>
    <property type="match status" value="1"/>
</dbReference>
<evidence type="ECO:0000256" key="10">
    <source>
        <dbReference type="ARBA" id="ARBA00023204"/>
    </source>
</evidence>
<dbReference type="SUPFAM" id="SSF81624">
    <property type="entry name" value="N-terminal domain of MutM-like DNA repair proteins"/>
    <property type="match status" value="1"/>
</dbReference>
<comment type="caution">
    <text evidence="18">The sequence shown here is derived from an EMBL/GenBank/DDBJ whole genome shotgun (WGS) entry which is preliminary data.</text>
</comment>
<keyword evidence="4 15" id="KW-0479">Metal-binding</keyword>
<dbReference type="Gene3D" id="3.20.190.10">
    <property type="entry name" value="MutM-like, N-terminal"/>
    <property type="match status" value="1"/>
</dbReference>
<keyword evidence="8 15" id="KW-0862">Zinc</keyword>
<feature type="binding site" evidence="15">
    <location>
        <position position="153"/>
    </location>
    <ligand>
        <name>DNA</name>
        <dbReference type="ChEBI" id="CHEBI:16991"/>
    </ligand>
</feature>
<keyword evidence="11 15" id="KW-0456">Lyase</keyword>
<dbReference type="HAMAP" id="MF_00103">
    <property type="entry name" value="Fapy_DNA_glycosyl"/>
    <property type="match status" value="1"/>
</dbReference>
<dbReference type="InterPro" id="IPR010979">
    <property type="entry name" value="Ribosomal_uS13-like_H2TH"/>
</dbReference>
<evidence type="ECO:0000256" key="7">
    <source>
        <dbReference type="ARBA" id="ARBA00022801"/>
    </source>
</evidence>
<proteinExistence type="inferred from homology"/>
<keyword evidence="10 15" id="KW-0234">DNA repair</keyword>
<keyword evidence="12 15" id="KW-0511">Multifunctional enzyme</keyword>
<comment type="subunit">
    <text evidence="3 15">Monomer.</text>
</comment>
<dbReference type="Pfam" id="PF06831">
    <property type="entry name" value="H2TH"/>
    <property type="match status" value="1"/>
</dbReference>
<reference evidence="19" key="1">
    <citation type="submission" date="2017-09" db="EMBL/GenBank/DDBJ databases">
        <title>Depth-based differentiation of microbial function through sediment-hosted aquifers and enrichment of novel symbionts in the deep terrestrial subsurface.</title>
        <authorList>
            <person name="Probst A.J."/>
            <person name="Ladd B."/>
            <person name="Jarett J.K."/>
            <person name="Geller-Mcgrath D.E."/>
            <person name="Sieber C.M.K."/>
            <person name="Emerson J.B."/>
            <person name="Anantharaman K."/>
            <person name="Thomas B.C."/>
            <person name="Malmstrom R."/>
            <person name="Stieglmeier M."/>
            <person name="Klingl A."/>
            <person name="Woyke T."/>
            <person name="Ryan C.M."/>
            <person name="Banfield J.F."/>
        </authorList>
    </citation>
    <scope>NUCLEOTIDE SEQUENCE [LARGE SCALE GENOMIC DNA]</scope>
</reference>
<evidence type="ECO:0000256" key="5">
    <source>
        <dbReference type="ARBA" id="ARBA00022763"/>
    </source>
</evidence>
<organism evidence="18 19">
    <name type="scientific">Candidatus Falkowbacteria bacterium CG10_big_fil_rev_8_21_14_0_10_37_18</name>
    <dbReference type="NCBI Taxonomy" id="1974562"/>
    <lineage>
        <taxon>Bacteria</taxon>
        <taxon>Candidatus Falkowiibacteriota</taxon>
    </lineage>
</organism>
<feature type="binding site" evidence="15">
    <location>
        <position position="195"/>
    </location>
    <ligand>
        <name>DNA</name>
        <dbReference type="ChEBI" id="CHEBI:16991"/>
    </ligand>
</feature>
<dbReference type="PROSITE" id="PS01242">
    <property type="entry name" value="ZF_FPG_1"/>
    <property type="match status" value="1"/>
</dbReference>
<evidence type="ECO:0000256" key="9">
    <source>
        <dbReference type="ARBA" id="ARBA00023125"/>
    </source>
</evidence>
<sequence>MPCLLFNMPELPEVETIRRDLAASLVNRKIISLNVLSPKSVSPSVALFCSALVGRQIKTVARRGKLLMFKLSLVSPKLKKSGQTIYDYLLIHLKMTGQLIYLDGTKKIAGGHSLSKTDTTGFQAAVGGELPNKHTRVVFNFSGGRQLFFNDLRKFGYLKLVTEVERQGLLARNYGPEPLTSEFSVSALAQVLKNKTAKVKALLLDQKLIAGLGNIYVDESLYAAGIDPRRPGDSLKPLEIKKLYLVINKIIRQAIKRRGTTFSDYVDSRGRSGNFSRLLKVYGRDGEKCVNCGSLILKIKVAGRGTHYCQHCQK</sequence>
<evidence type="ECO:0000256" key="2">
    <source>
        <dbReference type="ARBA" id="ARBA00009409"/>
    </source>
</evidence>
<dbReference type="AlphaFoldDB" id="A0A2H0V9R6"/>
<dbReference type="Gene3D" id="1.10.8.50">
    <property type="match status" value="1"/>
</dbReference>
<comment type="catalytic activity">
    <reaction evidence="14 15">
        <text>2'-deoxyribonucleotide-(2'-deoxyribose 5'-phosphate)-2'-deoxyribonucleotide-DNA = a 3'-end 2'-deoxyribonucleotide-(2,3-dehydro-2,3-deoxyribose 5'-phosphate)-DNA + a 5'-end 5'-phospho-2'-deoxyribonucleoside-DNA + H(+)</text>
        <dbReference type="Rhea" id="RHEA:66592"/>
        <dbReference type="Rhea" id="RHEA-COMP:13180"/>
        <dbReference type="Rhea" id="RHEA-COMP:16897"/>
        <dbReference type="Rhea" id="RHEA-COMP:17067"/>
        <dbReference type="ChEBI" id="CHEBI:15378"/>
        <dbReference type="ChEBI" id="CHEBI:136412"/>
        <dbReference type="ChEBI" id="CHEBI:157695"/>
        <dbReference type="ChEBI" id="CHEBI:167181"/>
        <dbReference type="EC" id="4.2.99.18"/>
    </reaction>
</comment>
<evidence type="ECO:0000259" key="17">
    <source>
        <dbReference type="PROSITE" id="PS51068"/>
    </source>
</evidence>
<feature type="active site" description="Proton donor" evidence="15">
    <location>
        <position position="10"/>
    </location>
</feature>
<dbReference type="SMART" id="SM00898">
    <property type="entry name" value="Fapy_DNA_glyco"/>
    <property type="match status" value="1"/>
</dbReference>
<dbReference type="EMBL" id="PFAL01000003">
    <property type="protein sequence ID" value="PIR95846.1"/>
    <property type="molecule type" value="Genomic_DNA"/>
</dbReference>
<dbReference type="PANTHER" id="PTHR22993:SF9">
    <property type="entry name" value="FORMAMIDOPYRIMIDINE-DNA GLYCOSYLASE"/>
    <property type="match status" value="1"/>
</dbReference>
<evidence type="ECO:0000259" key="16">
    <source>
        <dbReference type="PROSITE" id="PS51066"/>
    </source>
</evidence>
<evidence type="ECO:0000256" key="4">
    <source>
        <dbReference type="ARBA" id="ARBA00022723"/>
    </source>
</evidence>
<comment type="function">
    <text evidence="15">Involved in base excision repair of DNA damaged by oxidation or by mutagenic agents. Acts as DNA glycosylase that recognizes and removes damaged bases. Has a preference for oxidized purines, such as 7,8-dihydro-8-oxoguanine (8-oxoG). Has AP (apurinic/apyrimidinic) lyase activity and introduces nicks in the DNA strand. Cleaves the DNA backbone by beta-delta elimination to generate a single-strand break at the site of the removed base with both 3'- and 5'-phosphates.</text>
</comment>
<name>A0A2H0V9R6_9BACT</name>
<dbReference type="NCBIfam" id="NF002211">
    <property type="entry name" value="PRK01103.1"/>
    <property type="match status" value="1"/>
</dbReference>
<dbReference type="Pfam" id="PF06827">
    <property type="entry name" value="zf-FPG_IleRS"/>
    <property type="match status" value="1"/>
</dbReference>
<comment type="cofactor">
    <cofactor evidence="15">
        <name>Zn(2+)</name>
        <dbReference type="ChEBI" id="CHEBI:29105"/>
    </cofactor>
    <text evidence="15">Binds 1 zinc ion per subunit.</text>
</comment>
<dbReference type="InterPro" id="IPR010663">
    <property type="entry name" value="Znf_FPG/IleRS"/>
</dbReference>
<evidence type="ECO:0000256" key="8">
    <source>
        <dbReference type="ARBA" id="ARBA00022833"/>
    </source>
</evidence>
<keyword evidence="9 15" id="KW-0238">DNA-binding</keyword>
<keyword evidence="13 15" id="KW-0326">Glycosidase</keyword>
<dbReference type="Proteomes" id="UP000229972">
    <property type="component" value="Unassembled WGS sequence"/>
</dbReference>
<dbReference type="InterPro" id="IPR015886">
    <property type="entry name" value="H2TH_FPG"/>
</dbReference>
<dbReference type="InterPro" id="IPR035937">
    <property type="entry name" value="FPG_N"/>
</dbReference>